<dbReference type="GO" id="GO:0003723">
    <property type="term" value="F:RNA binding"/>
    <property type="evidence" value="ECO:0007669"/>
    <property type="project" value="InterPro"/>
</dbReference>
<accession>A0A8J3IX20</accession>
<dbReference type="InterPro" id="IPR005561">
    <property type="entry name" value="ANTAR"/>
</dbReference>
<feature type="domain" description="ANTAR" evidence="6">
    <location>
        <begin position="169"/>
        <end position="230"/>
    </location>
</feature>
<dbReference type="Proteomes" id="UP000612808">
    <property type="component" value="Unassembled WGS sequence"/>
</dbReference>
<dbReference type="PIRSF" id="PIRSF036625">
    <property type="entry name" value="GAF_ANTAR"/>
    <property type="match status" value="1"/>
</dbReference>
<evidence type="ECO:0000313" key="8">
    <source>
        <dbReference type="Proteomes" id="UP000612808"/>
    </source>
</evidence>
<dbReference type="GO" id="GO:0016301">
    <property type="term" value="F:kinase activity"/>
    <property type="evidence" value="ECO:0007669"/>
    <property type="project" value="UniProtKB-KW"/>
</dbReference>
<proteinExistence type="predicted"/>
<dbReference type="RefSeq" id="WP_203655453.1">
    <property type="nucleotide sequence ID" value="NZ_BAAAZM010000002.1"/>
</dbReference>
<gene>
    <name evidence="7" type="ORF">Aru02nite_11340</name>
</gene>
<dbReference type="PROSITE" id="PS50921">
    <property type="entry name" value="ANTAR"/>
    <property type="match status" value="1"/>
</dbReference>
<evidence type="ECO:0000256" key="1">
    <source>
        <dbReference type="ARBA" id="ARBA00022679"/>
    </source>
</evidence>
<dbReference type="Pfam" id="PF13185">
    <property type="entry name" value="GAF_2"/>
    <property type="match status" value="1"/>
</dbReference>
<dbReference type="InterPro" id="IPR012074">
    <property type="entry name" value="GAF_ANTAR"/>
</dbReference>
<keyword evidence="3" id="KW-0805">Transcription regulation</keyword>
<feature type="region of interest" description="Disordered" evidence="5">
    <location>
        <begin position="236"/>
        <end position="259"/>
    </location>
</feature>
<evidence type="ECO:0000256" key="3">
    <source>
        <dbReference type="ARBA" id="ARBA00023015"/>
    </source>
</evidence>
<organism evidence="7 8">
    <name type="scientific">Actinocatenispora rupis</name>
    <dbReference type="NCBI Taxonomy" id="519421"/>
    <lineage>
        <taxon>Bacteria</taxon>
        <taxon>Bacillati</taxon>
        <taxon>Actinomycetota</taxon>
        <taxon>Actinomycetes</taxon>
        <taxon>Micromonosporales</taxon>
        <taxon>Micromonosporaceae</taxon>
        <taxon>Actinocatenispora</taxon>
    </lineage>
</organism>
<dbReference type="SUPFAM" id="SSF55781">
    <property type="entry name" value="GAF domain-like"/>
    <property type="match status" value="1"/>
</dbReference>
<reference evidence="7" key="1">
    <citation type="submission" date="2021-01" db="EMBL/GenBank/DDBJ databases">
        <title>Whole genome shotgun sequence of Actinocatenispora rupis NBRC 107355.</title>
        <authorList>
            <person name="Komaki H."/>
            <person name="Tamura T."/>
        </authorList>
    </citation>
    <scope>NUCLEOTIDE SEQUENCE</scope>
    <source>
        <strain evidence="7">NBRC 107355</strain>
    </source>
</reference>
<dbReference type="Gene3D" id="1.10.10.10">
    <property type="entry name" value="Winged helix-like DNA-binding domain superfamily/Winged helix DNA-binding domain"/>
    <property type="match status" value="1"/>
</dbReference>
<keyword evidence="8" id="KW-1185">Reference proteome</keyword>
<keyword evidence="4" id="KW-0804">Transcription</keyword>
<protein>
    <submittedName>
        <fullName evidence="7">Transcriptional regulator</fullName>
    </submittedName>
</protein>
<sequence>MSKTRDQRLATAFVSLADTLVADFDVVDFLGTLTERAVELLEVDAAGVILTDQRGGWRPAAASSEHSGLVEVFAAQTRQGPCLDCVHSGRVIASPDLSADTGRWPEFAGLAVDAGFRSASAVPMRLRDDIIGALTLLRAQPGDIDEASVELGQALADVATIGILQQRAVSREEIVSEQLQATLHRRTVIEQAKGVLAEHGNLNMHEAYTLLRRYARGSGRRMSDVAHDLANQALDPDELFGRHGNSRSGQPPSSKEASG</sequence>
<dbReference type="InterPro" id="IPR029016">
    <property type="entry name" value="GAF-like_dom_sf"/>
</dbReference>
<dbReference type="InterPro" id="IPR011006">
    <property type="entry name" value="CheY-like_superfamily"/>
</dbReference>
<evidence type="ECO:0000313" key="7">
    <source>
        <dbReference type="EMBL" id="GID10245.1"/>
    </source>
</evidence>
<dbReference type="SMART" id="SM00065">
    <property type="entry name" value="GAF"/>
    <property type="match status" value="1"/>
</dbReference>
<dbReference type="SUPFAM" id="SSF52172">
    <property type="entry name" value="CheY-like"/>
    <property type="match status" value="1"/>
</dbReference>
<evidence type="ECO:0000256" key="5">
    <source>
        <dbReference type="SAM" id="MobiDB-lite"/>
    </source>
</evidence>
<keyword evidence="1" id="KW-0808">Transferase</keyword>
<name>A0A8J3IX20_9ACTN</name>
<evidence type="ECO:0000259" key="6">
    <source>
        <dbReference type="PROSITE" id="PS50921"/>
    </source>
</evidence>
<comment type="caution">
    <text evidence="7">The sequence shown here is derived from an EMBL/GenBank/DDBJ whole genome shotgun (WGS) entry which is preliminary data.</text>
</comment>
<dbReference type="Pfam" id="PF03861">
    <property type="entry name" value="ANTAR"/>
    <property type="match status" value="1"/>
</dbReference>
<dbReference type="InterPro" id="IPR003018">
    <property type="entry name" value="GAF"/>
</dbReference>
<dbReference type="Gene3D" id="3.30.450.40">
    <property type="match status" value="1"/>
</dbReference>
<dbReference type="EMBL" id="BOMB01000006">
    <property type="protein sequence ID" value="GID10245.1"/>
    <property type="molecule type" value="Genomic_DNA"/>
</dbReference>
<keyword evidence="2" id="KW-0418">Kinase</keyword>
<feature type="compositionally biased region" description="Polar residues" evidence="5">
    <location>
        <begin position="246"/>
        <end position="259"/>
    </location>
</feature>
<dbReference type="InterPro" id="IPR036388">
    <property type="entry name" value="WH-like_DNA-bd_sf"/>
</dbReference>
<dbReference type="SMART" id="SM01012">
    <property type="entry name" value="ANTAR"/>
    <property type="match status" value="1"/>
</dbReference>
<dbReference type="AlphaFoldDB" id="A0A8J3IX20"/>
<evidence type="ECO:0000256" key="4">
    <source>
        <dbReference type="ARBA" id="ARBA00023163"/>
    </source>
</evidence>
<evidence type="ECO:0000256" key="2">
    <source>
        <dbReference type="ARBA" id="ARBA00022777"/>
    </source>
</evidence>